<gene>
    <name evidence="1" type="ORF">RRG08_011897</name>
</gene>
<name>A0AAE0ZM69_9GAST</name>
<dbReference type="Proteomes" id="UP001283361">
    <property type="component" value="Unassembled WGS sequence"/>
</dbReference>
<organism evidence="1 2">
    <name type="scientific">Elysia crispata</name>
    <name type="common">lettuce slug</name>
    <dbReference type="NCBI Taxonomy" id="231223"/>
    <lineage>
        <taxon>Eukaryota</taxon>
        <taxon>Metazoa</taxon>
        <taxon>Spiralia</taxon>
        <taxon>Lophotrochozoa</taxon>
        <taxon>Mollusca</taxon>
        <taxon>Gastropoda</taxon>
        <taxon>Heterobranchia</taxon>
        <taxon>Euthyneura</taxon>
        <taxon>Panpulmonata</taxon>
        <taxon>Sacoglossa</taxon>
        <taxon>Placobranchoidea</taxon>
        <taxon>Plakobranchidae</taxon>
        <taxon>Elysia</taxon>
    </lineage>
</organism>
<comment type="caution">
    <text evidence="1">The sequence shown here is derived from an EMBL/GenBank/DDBJ whole genome shotgun (WGS) entry which is preliminary data.</text>
</comment>
<proteinExistence type="predicted"/>
<accession>A0AAE0ZM69</accession>
<evidence type="ECO:0000313" key="2">
    <source>
        <dbReference type="Proteomes" id="UP001283361"/>
    </source>
</evidence>
<reference evidence="1" key="1">
    <citation type="journal article" date="2023" name="G3 (Bethesda)">
        <title>A reference genome for the long-term kleptoplast-retaining sea slug Elysia crispata morphotype clarki.</title>
        <authorList>
            <person name="Eastman K.E."/>
            <person name="Pendleton A.L."/>
            <person name="Shaikh M.A."/>
            <person name="Suttiyut T."/>
            <person name="Ogas R."/>
            <person name="Tomko P."/>
            <person name="Gavelis G."/>
            <person name="Widhalm J.R."/>
            <person name="Wisecaver J.H."/>
        </authorList>
    </citation>
    <scope>NUCLEOTIDE SEQUENCE</scope>
    <source>
        <strain evidence="1">ECLA1</strain>
    </source>
</reference>
<dbReference type="AlphaFoldDB" id="A0AAE0ZM69"/>
<evidence type="ECO:0000313" key="1">
    <source>
        <dbReference type="EMBL" id="KAK3771984.1"/>
    </source>
</evidence>
<protein>
    <submittedName>
        <fullName evidence="1">Uncharacterized protein</fullName>
    </submittedName>
</protein>
<dbReference type="EMBL" id="JAWDGP010003665">
    <property type="protein sequence ID" value="KAK3771984.1"/>
    <property type="molecule type" value="Genomic_DNA"/>
</dbReference>
<keyword evidence="2" id="KW-1185">Reference proteome</keyword>
<sequence length="147" mass="16036">MARIVASCSVISTQGDLLPFPGSQAMSHRQDVETPGTRAYQRGGIPRRQGPTDPQMVALPGCHQRSTGLWPSRSWARARQGYISWEADTDSRPRLLESLCCWDSNTIFIVLRLWSWAGPCPLGMCDISGACVSLCGLKCLGEAPLSD</sequence>